<dbReference type="AlphaFoldDB" id="A0A344TCC9"/>
<sequence length="67" mass="7879">MTSQQSLHHYLSAYHSYNRCVQELMYTAPETEEELKAHFDKVHAKWLELKALEAGHYAKESEEITII</sequence>
<dbReference type="KEGG" id="run:DR864_00435"/>
<protein>
    <submittedName>
        <fullName evidence="2">Uncharacterized protein</fullName>
    </submittedName>
</protein>
<evidence type="ECO:0000313" key="3">
    <source>
        <dbReference type="Proteomes" id="UP000251993"/>
    </source>
</evidence>
<evidence type="ECO:0000313" key="2">
    <source>
        <dbReference type="EMBL" id="AXE16300.1"/>
    </source>
</evidence>
<proteinExistence type="predicted"/>
<dbReference type="Proteomes" id="UP000251993">
    <property type="component" value="Chromosome"/>
</dbReference>
<dbReference type="KEGG" id="run:DR864_00160"/>
<organism evidence="2 3">
    <name type="scientific">Runella rosea</name>
    <dbReference type="NCBI Taxonomy" id="2259595"/>
    <lineage>
        <taxon>Bacteria</taxon>
        <taxon>Pseudomonadati</taxon>
        <taxon>Bacteroidota</taxon>
        <taxon>Cytophagia</taxon>
        <taxon>Cytophagales</taxon>
        <taxon>Spirosomataceae</taxon>
        <taxon>Runella</taxon>
    </lineage>
</organism>
<dbReference type="EMBL" id="CP030850">
    <property type="protein sequence ID" value="AXE16300.1"/>
    <property type="molecule type" value="Genomic_DNA"/>
</dbReference>
<evidence type="ECO:0000313" key="1">
    <source>
        <dbReference type="EMBL" id="AXE16245.1"/>
    </source>
</evidence>
<name>A0A344TCC9_9BACT</name>
<dbReference type="EMBL" id="CP030850">
    <property type="protein sequence ID" value="AXE16245.1"/>
    <property type="molecule type" value="Genomic_DNA"/>
</dbReference>
<reference evidence="2 3" key="1">
    <citation type="submission" date="2018-07" db="EMBL/GenBank/DDBJ databases">
        <title>Genome sequencing of Runella.</title>
        <authorList>
            <person name="Baek M.-G."/>
            <person name="Yi H."/>
        </authorList>
    </citation>
    <scope>NUCLEOTIDE SEQUENCE [LARGE SCALE GENOMIC DNA]</scope>
    <source>
        <strain evidence="2 3">HYN0085</strain>
    </source>
</reference>
<accession>A0A344TCC9</accession>
<gene>
    <name evidence="1" type="ORF">DR864_00160</name>
    <name evidence="2" type="ORF">DR864_00435</name>
</gene>
<keyword evidence="3" id="KW-1185">Reference proteome</keyword>